<dbReference type="InterPro" id="IPR053924">
    <property type="entry name" value="RecX_HTH_2nd"/>
</dbReference>
<evidence type="ECO:0000259" key="6">
    <source>
        <dbReference type="Pfam" id="PF02631"/>
    </source>
</evidence>
<comment type="function">
    <text evidence="5">Modulates RecA activity.</text>
</comment>
<dbReference type="InterPro" id="IPR053925">
    <property type="entry name" value="RecX_HTH_3rd"/>
</dbReference>
<sequence>MIENSENKVFNHAVFLLSRRDYTTHELKQKLVVKFVRSDKSKIENAHVFIEQAITKISEYGYLNDARYCESFIRMSAGKYRGKTRIKNELKFKGVNNQLIENAFNACEIDWFELATVCLERKLGNTSMHEVLSDHKLKSKYFRFLMSRGFNSEEIQNAMDELKHQHSE</sequence>
<evidence type="ECO:0000256" key="2">
    <source>
        <dbReference type="ARBA" id="ARBA00009695"/>
    </source>
</evidence>
<dbReference type="HAMAP" id="MF_01114">
    <property type="entry name" value="RecX"/>
    <property type="match status" value="1"/>
</dbReference>
<gene>
    <name evidence="5 8" type="primary">recX</name>
    <name evidence="8" type="ORF">NBRC116591_01400</name>
</gene>
<dbReference type="EMBL" id="BAABWN010000001">
    <property type="protein sequence ID" value="GAA6166330.1"/>
    <property type="molecule type" value="Genomic_DNA"/>
</dbReference>
<protein>
    <recommendedName>
        <fullName evidence="3 5">Regulatory protein RecX</fullName>
    </recommendedName>
</protein>
<dbReference type="Pfam" id="PF02631">
    <property type="entry name" value="RecX_HTH2"/>
    <property type="match status" value="1"/>
</dbReference>
<evidence type="ECO:0000313" key="8">
    <source>
        <dbReference type="EMBL" id="GAA6166330.1"/>
    </source>
</evidence>
<evidence type="ECO:0000256" key="3">
    <source>
        <dbReference type="ARBA" id="ARBA00018111"/>
    </source>
</evidence>
<dbReference type="Proteomes" id="UP001465153">
    <property type="component" value="Unassembled WGS sequence"/>
</dbReference>
<dbReference type="InterPro" id="IPR036388">
    <property type="entry name" value="WH-like_DNA-bd_sf"/>
</dbReference>
<reference evidence="8 9" key="1">
    <citation type="submission" date="2024-04" db="EMBL/GenBank/DDBJ databases">
        <title>Draft genome sequence of Sessilibacter corallicola NBRC 116591.</title>
        <authorList>
            <person name="Miyakawa T."/>
            <person name="Kusuya Y."/>
            <person name="Miura T."/>
        </authorList>
    </citation>
    <scope>NUCLEOTIDE SEQUENCE [LARGE SCALE GENOMIC DNA]</scope>
    <source>
        <strain evidence="8 9">KU-00831-HH</strain>
    </source>
</reference>
<dbReference type="PANTHER" id="PTHR33602">
    <property type="entry name" value="REGULATORY PROTEIN RECX FAMILY PROTEIN"/>
    <property type="match status" value="1"/>
</dbReference>
<feature type="domain" description="RecX third three-helical" evidence="7">
    <location>
        <begin position="108"/>
        <end position="159"/>
    </location>
</feature>
<dbReference type="Gene3D" id="1.10.10.10">
    <property type="entry name" value="Winged helix-like DNA-binding domain superfamily/Winged helix DNA-binding domain"/>
    <property type="match status" value="3"/>
</dbReference>
<organism evidence="8 9">
    <name type="scientific">Sessilibacter corallicola</name>
    <dbReference type="NCBI Taxonomy" id="2904075"/>
    <lineage>
        <taxon>Bacteria</taxon>
        <taxon>Pseudomonadati</taxon>
        <taxon>Pseudomonadota</taxon>
        <taxon>Gammaproteobacteria</taxon>
        <taxon>Cellvibrionales</taxon>
        <taxon>Cellvibrionaceae</taxon>
        <taxon>Sessilibacter</taxon>
    </lineage>
</organism>
<evidence type="ECO:0000313" key="9">
    <source>
        <dbReference type="Proteomes" id="UP001465153"/>
    </source>
</evidence>
<proteinExistence type="inferred from homology"/>
<dbReference type="Pfam" id="PF21981">
    <property type="entry name" value="RecX_HTH3"/>
    <property type="match status" value="1"/>
</dbReference>
<evidence type="ECO:0000256" key="5">
    <source>
        <dbReference type="HAMAP-Rule" id="MF_01114"/>
    </source>
</evidence>
<evidence type="ECO:0000259" key="7">
    <source>
        <dbReference type="Pfam" id="PF21981"/>
    </source>
</evidence>
<feature type="domain" description="RecX second three-helical" evidence="6">
    <location>
        <begin position="64"/>
        <end position="103"/>
    </location>
</feature>
<evidence type="ECO:0000256" key="4">
    <source>
        <dbReference type="ARBA" id="ARBA00022490"/>
    </source>
</evidence>
<dbReference type="RefSeq" id="WP_353301293.1">
    <property type="nucleotide sequence ID" value="NZ_BAABWN010000001.1"/>
</dbReference>
<name>A0ABQ0A3W2_9GAMM</name>
<comment type="similarity">
    <text evidence="2 5">Belongs to the RecX family.</text>
</comment>
<dbReference type="InterPro" id="IPR003783">
    <property type="entry name" value="Regulatory_RecX"/>
</dbReference>
<evidence type="ECO:0000256" key="1">
    <source>
        <dbReference type="ARBA" id="ARBA00004496"/>
    </source>
</evidence>
<keyword evidence="4 5" id="KW-0963">Cytoplasm</keyword>
<dbReference type="PANTHER" id="PTHR33602:SF1">
    <property type="entry name" value="REGULATORY PROTEIN RECX FAMILY PROTEIN"/>
    <property type="match status" value="1"/>
</dbReference>
<accession>A0ABQ0A3W2</accession>
<keyword evidence="9" id="KW-1185">Reference proteome</keyword>
<comment type="caution">
    <text evidence="8">The sequence shown here is derived from an EMBL/GenBank/DDBJ whole genome shotgun (WGS) entry which is preliminary data.</text>
</comment>
<comment type="subcellular location">
    <subcellularLocation>
        <location evidence="1 5">Cytoplasm</location>
    </subcellularLocation>
</comment>